<evidence type="ECO:0000256" key="3">
    <source>
        <dbReference type="ARBA" id="ARBA00022692"/>
    </source>
</evidence>
<feature type="domain" description="Major facilitator superfamily (MFS) profile" evidence="7">
    <location>
        <begin position="18"/>
        <end position="446"/>
    </location>
</feature>
<feature type="transmembrane region" description="Helical" evidence="6">
    <location>
        <begin position="295"/>
        <end position="317"/>
    </location>
</feature>
<evidence type="ECO:0000256" key="5">
    <source>
        <dbReference type="ARBA" id="ARBA00023136"/>
    </source>
</evidence>
<dbReference type="SUPFAM" id="SSF103473">
    <property type="entry name" value="MFS general substrate transporter"/>
    <property type="match status" value="1"/>
</dbReference>
<feature type="transmembrane region" description="Helical" evidence="6">
    <location>
        <begin position="226"/>
        <end position="251"/>
    </location>
</feature>
<dbReference type="PROSITE" id="PS51257">
    <property type="entry name" value="PROKAR_LIPOPROTEIN"/>
    <property type="match status" value="1"/>
</dbReference>
<evidence type="ECO:0000313" key="9">
    <source>
        <dbReference type="Proteomes" id="UP001138540"/>
    </source>
</evidence>
<keyword evidence="9" id="KW-1185">Reference proteome</keyword>
<keyword evidence="5 6" id="KW-0472">Membrane</keyword>
<dbReference type="PROSITE" id="PS50850">
    <property type="entry name" value="MFS"/>
    <property type="match status" value="1"/>
</dbReference>
<dbReference type="InterPro" id="IPR044770">
    <property type="entry name" value="MFS_spinster-like"/>
</dbReference>
<dbReference type="InterPro" id="IPR011701">
    <property type="entry name" value="MFS"/>
</dbReference>
<dbReference type="RefSeq" id="WP_184156571.1">
    <property type="nucleotide sequence ID" value="NZ_JACHKA010000001.1"/>
</dbReference>
<dbReference type="InterPro" id="IPR020846">
    <property type="entry name" value="MFS_dom"/>
</dbReference>
<protein>
    <submittedName>
        <fullName evidence="8">MFS family arabinose efflux permease</fullName>
    </submittedName>
</protein>
<feature type="transmembrane region" description="Helical" evidence="6">
    <location>
        <begin position="171"/>
        <end position="190"/>
    </location>
</feature>
<organism evidence="8 9">
    <name type="scientific">Sphingobium lignivorans</name>
    <dbReference type="NCBI Taxonomy" id="2735886"/>
    <lineage>
        <taxon>Bacteria</taxon>
        <taxon>Pseudomonadati</taxon>
        <taxon>Pseudomonadota</taxon>
        <taxon>Alphaproteobacteria</taxon>
        <taxon>Sphingomonadales</taxon>
        <taxon>Sphingomonadaceae</taxon>
        <taxon>Sphingobium</taxon>
    </lineage>
</organism>
<comment type="subcellular location">
    <subcellularLocation>
        <location evidence="1">Membrane</location>
        <topology evidence="1">Multi-pass membrane protein</topology>
    </subcellularLocation>
</comment>
<feature type="transmembrane region" description="Helical" evidence="6">
    <location>
        <begin position="357"/>
        <end position="380"/>
    </location>
</feature>
<evidence type="ECO:0000256" key="4">
    <source>
        <dbReference type="ARBA" id="ARBA00022989"/>
    </source>
</evidence>
<feature type="transmembrane region" description="Helical" evidence="6">
    <location>
        <begin position="52"/>
        <end position="73"/>
    </location>
</feature>
<accession>A0ABR6NKR8</accession>
<evidence type="ECO:0000313" key="8">
    <source>
        <dbReference type="EMBL" id="MBB5987880.1"/>
    </source>
</evidence>
<evidence type="ECO:0000256" key="2">
    <source>
        <dbReference type="ARBA" id="ARBA00022448"/>
    </source>
</evidence>
<evidence type="ECO:0000256" key="1">
    <source>
        <dbReference type="ARBA" id="ARBA00004141"/>
    </source>
</evidence>
<dbReference type="PANTHER" id="PTHR23505">
    <property type="entry name" value="SPINSTER"/>
    <property type="match status" value="1"/>
</dbReference>
<feature type="transmembrane region" description="Helical" evidence="6">
    <location>
        <begin position="110"/>
        <end position="131"/>
    </location>
</feature>
<dbReference type="Gene3D" id="1.20.1250.20">
    <property type="entry name" value="MFS general substrate transporter like domains"/>
    <property type="match status" value="1"/>
</dbReference>
<feature type="transmembrane region" description="Helical" evidence="6">
    <location>
        <begin position="143"/>
        <end position="165"/>
    </location>
</feature>
<dbReference type="InterPro" id="IPR036259">
    <property type="entry name" value="MFS_trans_sf"/>
</dbReference>
<evidence type="ECO:0000256" key="6">
    <source>
        <dbReference type="SAM" id="Phobius"/>
    </source>
</evidence>
<name>A0ABR6NKR8_9SPHN</name>
<evidence type="ECO:0000259" key="7">
    <source>
        <dbReference type="PROSITE" id="PS50850"/>
    </source>
</evidence>
<keyword evidence="2" id="KW-0813">Transport</keyword>
<dbReference type="Proteomes" id="UP001138540">
    <property type="component" value="Unassembled WGS sequence"/>
</dbReference>
<dbReference type="PANTHER" id="PTHR23505:SF79">
    <property type="entry name" value="PROTEIN SPINSTER"/>
    <property type="match status" value="1"/>
</dbReference>
<dbReference type="CDD" id="cd17328">
    <property type="entry name" value="MFS_spinster_like"/>
    <property type="match status" value="1"/>
</dbReference>
<dbReference type="Pfam" id="PF07690">
    <property type="entry name" value="MFS_1"/>
    <property type="match status" value="1"/>
</dbReference>
<gene>
    <name evidence="8" type="ORF">HNP60_003854</name>
</gene>
<feature type="transmembrane region" description="Helical" evidence="6">
    <location>
        <begin position="420"/>
        <end position="439"/>
    </location>
</feature>
<sequence>MKVDETAGAEPEPYPYWMMFILLLVALSCFIDRVIVAALGPAIKADLGISDAQFGLLTGLAFALLYTTAGIPVARLADRRKRVPLLAIATTIWSLTTMLSAYAANYWQLLLLRLGVGIGESAASPCTVSMVSDRFPRNKRATALAVVALGASFGSLIGGFGGGWLGETFGWRNTFLIVGAPGMLLALLILTVKEPVRGRFDDPASMAREAPRFMAMLRILRAKRTFLHLGMACGLTSFVNFGILLFLPMYFGRAYEMSMTQAGLLFGIVTAVSNGTGTLLGGMGADWAGKRDERWYAWLPAICLACAAPLYMIGLSMPNWQTAMPLVVIGATLAFTFYAPTFGAVQNMVEPRMRGTASAIIIFFQNLVGMGIGPLFVGFLSDTFAARMFAGDYAAQCHGSTAQTAAQTAADCAAAGTLGIRYAMVICACFAFWAAFHYWKASRTLKDDMI</sequence>
<feature type="transmembrane region" description="Helical" evidence="6">
    <location>
        <begin position="85"/>
        <end position="104"/>
    </location>
</feature>
<feature type="transmembrane region" description="Helical" evidence="6">
    <location>
        <begin position="263"/>
        <end position="283"/>
    </location>
</feature>
<reference evidence="8 9" key="1">
    <citation type="submission" date="2020-08" db="EMBL/GenBank/DDBJ databases">
        <title>Exploring microbial biodiversity for novel pathways involved in the catabolism of aromatic compounds derived from lignin.</title>
        <authorList>
            <person name="Elkins J."/>
        </authorList>
    </citation>
    <scope>NUCLEOTIDE SEQUENCE [LARGE SCALE GENOMIC DNA]</scope>
    <source>
        <strain evidence="8 9">B1D3A</strain>
    </source>
</reference>
<keyword evidence="3 6" id="KW-0812">Transmembrane</keyword>
<comment type="caution">
    <text evidence="8">The sequence shown here is derived from an EMBL/GenBank/DDBJ whole genome shotgun (WGS) entry which is preliminary data.</text>
</comment>
<keyword evidence="4 6" id="KW-1133">Transmembrane helix</keyword>
<proteinExistence type="predicted"/>
<feature type="transmembrane region" description="Helical" evidence="6">
    <location>
        <begin position="323"/>
        <end position="345"/>
    </location>
</feature>
<dbReference type="EMBL" id="JACHKA010000001">
    <property type="protein sequence ID" value="MBB5987880.1"/>
    <property type="molecule type" value="Genomic_DNA"/>
</dbReference>
<feature type="transmembrane region" description="Helical" evidence="6">
    <location>
        <begin position="20"/>
        <end position="40"/>
    </location>
</feature>